<feature type="binding site" evidence="18">
    <location>
        <begin position="58"/>
        <end position="62"/>
    </location>
    <ligand>
        <name>(6S)-NADPHX</name>
        <dbReference type="ChEBI" id="CHEBI:64076"/>
    </ligand>
</feature>
<evidence type="ECO:0000256" key="3">
    <source>
        <dbReference type="ARBA" id="ARBA00006001"/>
    </source>
</evidence>
<comment type="function">
    <text evidence="14 19">Bifunctional enzyme that catalyzes the epimerization of the S- and R-forms of NAD(P)HX and the dehydration of the S-form of NAD(P)HX at the expense of ADP, which is converted to AMP. This allows the repair of both epimers of NAD(P)HX, a damaged form of NAD(P)H that is a result of enzymatic or heat-dependent hydration.</text>
</comment>
<dbReference type="PROSITE" id="PS51385">
    <property type="entry name" value="YJEF_N"/>
    <property type="match status" value="1"/>
</dbReference>
<feature type="binding site" evidence="17">
    <location>
        <position position="426"/>
    </location>
    <ligand>
        <name>AMP</name>
        <dbReference type="ChEBI" id="CHEBI:456215"/>
    </ligand>
</feature>
<comment type="cofactor">
    <cofactor evidence="17">
        <name>Mg(2+)</name>
        <dbReference type="ChEBI" id="CHEBI:18420"/>
    </cofactor>
</comment>
<dbReference type="PROSITE" id="PS01050">
    <property type="entry name" value="YJEF_C_2"/>
    <property type="match status" value="1"/>
</dbReference>
<evidence type="ECO:0000256" key="15">
    <source>
        <dbReference type="ARBA" id="ARBA00048238"/>
    </source>
</evidence>
<evidence type="ECO:0000256" key="8">
    <source>
        <dbReference type="ARBA" id="ARBA00022857"/>
    </source>
</evidence>
<comment type="catalytic activity">
    <reaction evidence="1 18 19">
        <text>(6R)-NADHX = (6S)-NADHX</text>
        <dbReference type="Rhea" id="RHEA:32215"/>
        <dbReference type="ChEBI" id="CHEBI:64074"/>
        <dbReference type="ChEBI" id="CHEBI:64075"/>
        <dbReference type="EC" id="5.1.99.6"/>
    </reaction>
</comment>
<comment type="caution">
    <text evidence="18">Lacks conserved residue(s) required for the propagation of feature annotation.</text>
</comment>
<feature type="domain" description="YjeF C-terminal" evidence="20">
    <location>
        <begin position="217"/>
        <end position="486"/>
    </location>
</feature>
<dbReference type="PANTHER" id="PTHR12592">
    <property type="entry name" value="ATP-DEPENDENT (S)-NAD(P)H-HYDRATE DEHYDRATASE FAMILY MEMBER"/>
    <property type="match status" value="1"/>
</dbReference>
<gene>
    <name evidence="17" type="primary">nnrD</name>
    <name evidence="18" type="synonym">nnrE</name>
    <name evidence="22" type="ORF">H9735_03850</name>
</gene>
<dbReference type="GO" id="GO:0046496">
    <property type="term" value="P:nicotinamide nucleotide metabolic process"/>
    <property type="evidence" value="ECO:0007669"/>
    <property type="project" value="UniProtKB-UniRule"/>
</dbReference>
<evidence type="ECO:0000256" key="16">
    <source>
        <dbReference type="ARBA" id="ARBA00049209"/>
    </source>
</evidence>
<feature type="binding site" evidence="17">
    <location>
        <position position="427"/>
    </location>
    <ligand>
        <name>(6S)-NADPHX</name>
        <dbReference type="ChEBI" id="CHEBI:64076"/>
    </ligand>
</feature>
<keyword evidence="12 17" id="KW-0456">Lyase</keyword>
<comment type="catalytic activity">
    <reaction evidence="16 17 19">
        <text>(6S)-NADPHX + ADP = AMP + phosphate + NADPH + H(+)</text>
        <dbReference type="Rhea" id="RHEA:32235"/>
        <dbReference type="ChEBI" id="CHEBI:15378"/>
        <dbReference type="ChEBI" id="CHEBI:43474"/>
        <dbReference type="ChEBI" id="CHEBI:57783"/>
        <dbReference type="ChEBI" id="CHEBI:64076"/>
        <dbReference type="ChEBI" id="CHEBI:456215"/>
        <dbReference type="ChEBI" id="CHEBI:456216"/>
        <dbReference type="EC" id="4.2.1.136"/>
    </reaction>
</comment>
<dbReference type="AlphaFoldDB" id="A0A9D1WUU3"/>
<name>A0A9D1WUU3_9FIRM</name>
<feature type="binding site" evidence="18">
    <location>
        <position position="156"/>
    </location>
    <ligand>
        <name>K(+)</name>
        <dbReference type="ChEBI" id="CHEBI:29103"/>
    </ligand>
</feature>
<evidence type="ECO:0000256" key="11">
    <source>
        <dbReference type="ARBA" id="ARBA00023235"/>
    </source>
</evidence>
<dbReference type="NCBIfam" id="TIGR00197">
    <property type="entry name" value="yjeF_nterm"/>
    <property type="match status" value="1"/>
</dbReference>
<sequence length="497" mass="53828">MKYVLKNQEMQDTDHETIHEIKIPGLVLMERASEAVANRAETYLGAGQKTLVIAGTGNNGGDALAAARILLERDYHVDYKIIGNIEKASEDLKLQHQILENLGYAPVESWNLKDYDLIIEGIFGVGLSREVGGIYRDVIEEINEAELPVIAIDIPSGISGDSGKVMGCAVKAVETVTFGGYKRGHLLYPGRQYCGKVTLADIGFHRQTIKKYASGFTLEKERNLMPKREAYSNKGTYGKILMITGNESMSGAAVFAGEAALRMGAGLVKILSDESNRGILQNRLPEILFGRRQDLKEALSWCDCILFGPGTGVSEETKKMLEFILENGKAPLILDADGLNTVSRYEMQLHYPYGLILTPHLMEGARLLKKDIKEVKEDICKAAQAIAEKFHGTAVLKDAATVVAQKQKKLYINQSGNHGMAVGGSGDVLAGMITGLAGTGCDLFEAAVKGVYLHGLAGDAAMKEKGPYSMIASDILQHIKDVTGGEHESILSGPCSH</sequence>
<dbReference type="PROSITE" id="PS51383">
    <property type="entry name" value="YJEF_C_3"/>
    <property type="match status" value="1"/>
</dbReference>
<dbReference type="InterPro" id="IPR017953">
    <property type="entry name" value="Carbohydrate_kinase_pred_CS"/>
</dbReference>
<dbReference type="GO" id="GO:0046872">
    <property type="term" value="F:metal ion binding"/>
    <property type="evidence" value="ECO:0007669"/>
    <property type="project" value="UniProtKB-UniRule"/>
</dbReference>
<feature type="binding site" evidence="18">
    <location>
        <position position="153"/>
    </location>
    <ligand>
        <name>(6S)-NADPHX</name>
        <dbReference type="ChEBI" id="CHEBI:64076"/>
    </ligand>
</feature>
<evidence type="ECO:0000256" key="13">
    <source>
        <dbReference type="ARBA" id="ARBA00023268"/>
    </source>
</evidence>
<dbReference type="HAMAP" id="MF_01966">
    <property type="entry name" value="NADHX_epimerase"/>
    <property type="match status" value="1"/>
</dbReference>
<dbReference type="SUPFAM" id="SSF64153">
    <property type="entry name" value="YjeF N-terminal domain-like"/>
    <property type="match status" value="1"/>
</dbReference>
<dbReference type="Proteomes" id="UP000886721">
    <property type="component" value="Unassembled WGS sequence"/>
</dbReference>
<keyword evidence="11 18" id="KW-0413">Isomerase</keyword>
<evidence type="ECO:0000256" key="1">
    <source>
        <dbReference type="ARBA" id="ARBA00000013"/>
    </source>
</evidence>
<feature type="binding site" evidence="17">
    <location>
        <begin position="397"/>
        <end position="401"/>
    </location>
    <ligand>
        <name>AMP</name>
        <dbReference type="ChEBI" id="CHEBI:456215"/>
    </ligand>
</feature>
<dbReference type="Pfam" id="PF03853">
    <property type="entry name" value="YjeF_N"/>
    <property type="match status" value="1"/>
</dbReference>
<evidence type="ECO:0000256" key="9">
    <source>
        <dbReference type="ARBA" id="ARBA00022958"/>
    </source>
</evidence>
<reference evidence="22" key="2">
    <citation type="submission" date="2021-04" db="EMBL/GenBank/DDBJ databases">
        <authorList>
            <person name="Gilroy R."/>
        </authorList>
    </citation>
    <scope>NUCLEOTIDE SEQUENCE</scope>
    <source>
        <strain evidence="22">CHK191-13928</strain>
    </source>
</reference>
<evidence type="ECO:0000259" key="21">
    <source>
        <dbReference type="PROSITE" id="PS51385"/>
    </source>
</evidence>
<evidence type="ECO:0000313" key="22">
    <source>
        <dbReference type="EMBL" id="HIX67246.1"/>
    </source>
</evidence>
<evidence type="ECO:0000313" key="23">
    <source>
        <dbReference type="Proteomes" id="UP000886721"/>
    </source>
</evidence>
<comment type="similarity">
    <text evidence="18">Belongs to the NnrE/AIBP family.</text>
</comment>
<keyword evidence="6 17" id="KW-0547">Nucleotide-binding</keyword>
<comment type="similarity">
    <text evidence="17">Belongs to the NnrD/CARKD family.</text>
</comment>
<dbReference type="NCBIfam" id="TIGR00196">
    <property type="entry name" value="yjeF_cterm"/>
    <property type="match status" value="1"/>
</dbReference>
<proteinExistence type="inferred from homology"/>
<comment type="cofactor">
    <cofactor evidence="18 19">
        <name>K(+)</name>
        <dbReference type="ChEBI" id="CHEBI:29103"/>
    </cofactor>
    <text evidence="18 19">Binds 1 potassium ion per subunit.</text>
</comment>
<dbReference type="GO" id="GO:0110051">
    <property type="term" value="P:metabolite repair"/>
    <property type="evidence" value="ECO:0007669"/>
    <property type="project" value="TreeGrafter"/>
</dbReference>
<dbReference type="GO" id="GO:0052855">
    <property type="term" value="F:ADP-dependent NAD(P)H-hydrate dehydratase activity"/>
    <property type="evidence" value="ECO:0007669"/>
    <property type="project" value="UniProtKB-UniRule"/>
</dbReference>
<protein>
    <recommendedName>
        <fullName evidence="19">Bifunctional NAD(P)H-hydrate repair enzyme</fullName>
    </recommendedName>
    <alternativeName>
        <fullName evidence="19">Nicotinamide nucleotide repair protein</fullName>
    </alternativeName>
    <domain>
        <recommendedName>
            <fullName evidence="19">ADP-dependent (S)-NAD(P)H-hydrate dehydratase</fullName>
            <ecNumber evidence="19">4.2.1.136</ecNumber>
        </recommendedName>
        <alternativeName>
            <fullName evidence="19">ADP-dependent NAD(P)HX dehydratase</fullName>
        </alternativeName>
    </domain>
    <domain>
        <recommendedName>
            <fullName evidence="19">NAD(P)H-hydrate epimerase</fullName>
            <ecNumber evidence="19">5.1.99.6</ecNumber>
        </recommendedName>
    </domain>
</protein>
<dbReference type="EC" id="5.1.99.6" evidence="19"/>
<accession>A0A9D1WUU3</accession>
<feature type="binding site" evidence="17">
    <location>
        <position position="360"/>
    </location>
    <ligand>
        <name>(6S)-NADPHX</name>
        <dbReference type="ChEBI" id="CHEBI:64076"/>
    </ligand>
</feature>
<evidence type="ECO:0000256" key="12">
    <source>
        <dbReference type="ARBA" id="ARBA00023239"/>
    </source>
</evidence>
<comment type="caution">
    <text evidence="22">The sequence shown here is derived from an EMBL/GenBank/DDBJ whole genome shotgun (WGS) entry which is preliminary data.</text>
</comment>
<evidence type="ECO:0000259" key="20">
    <source>
        <dbReference type="PROSITE" id="PS51383"/>
    </source>
</evidence>
<dbReference type="EC" id="4.2.1.136" evidence="19"/>
<dbReference type="InterPro" id="IPR029056">
    <property type="entry name" value="Ribokinase-like"/>
</dbReference>
<evidence type="ECO:0000256" key="17">
    <source>
        <dbReference type="HAMAP-Rule" id="MF_01965"/>
    </source>
</evidence>
<comment type="catalytic activity">
    <reaction evidence="2 18 19">
        <text>(6R)-NADPHX = (6S)-NADPHX</text>
        <dbReference type="Rhea" id="RHEA:32227"/>
        <dbReference type="ChEBI" id="CHEBI:64076"/>
        <dbReference type="ChEBI" id="CHEBI:64077"/>
        <dbReference type="EC" id="5.1.99.6"/>
    </reaction>
</comment>
<dbReference type="InterPro" id="IPR036652">
    <property type="entry name" value="YjeF_N_dom_sf"/>
</dbReference>
<dbReference type="GO" id="GO:0005524">
    <property type="term" value="F:ATP binding"/>
    <property type="evidence" value="ECO:0007669"/>
    <property type="project" value="UniProtKB-UniRule"/>
</dbReference>
<evidence type="ECO:0000256" key="18">
    <source>
        <dbReference type="HAMAP-Rule" id="MF_01966"/>
    </source>
</evidence>
<evidence type="ECO:0000256" key="6">
    <source>
        <dbReference type="ARBA" id="ARBA00022741"/>
    </source>
</evidence>
<dbReference type="Pfam" id="PF01256">
    <property type="entry name" value="Carb_kinase"/>
    <property type="match status" value="1"/>
</dbReference>
<keyword evidence="5 18" id="KW-0479">Metal-binding</keyword>
<evidence type="ECO:0000256" key="19">
    <source>
        <dbReference type="PIRNR" id="PIRNR017184"/>
    </source>
</evidence>
<comment type="similarity">
    <text evidence="3 19">In the N-terminal section; belongs to the NnrE/AIBP family.</text>
</comment>
<dbReference type="InterPro" id="IPR030677">
    <property type="entry name" value="Nnr"/>
</dbReference>
<comment type="subunit">
    <text evidence="17">Homotetramer.</text>
</comment>
<dbReference type="InterPro" id="IPR004443">
    <property type="entry name" value="YjeF_N_dom"/>
</dbReference>
<keyword evidence="8 17" id="KW-0521">NADP</keyword>
<evidence type="ECO:0000256" key="10">
    <source>
        <dbReference type="ARBA" id="ARBA00023027"/>
    </source>
</evidence>
<dbReference type="GO" id="GO:0052856">
    <property type="term" value="F:NAD(P)HX epimerase activity"/>
    <property type="evidence" value="ECO:0007669"/>
    <property type="project" value="UniProtKB-UniRule"/>
</dbReference>
<dbReference type="HAMAP" id="MF_01965">
    <property type="entry name" value="NADHX_dehydratase"/>
    <property type="match status" value="1"/>
</dbReference>
<dbReference type="PIRSF" id="PIRSF017184">
    <property type="entry name" value="Nnr"/>
    <property type="match status" value="1"/>
</dbReference>
<feature type="binding site" evidence="17">
    <location>
        <position position="252"/>
    </location>
    <ligand>
        <name>(6S)-NADPHX</name>
        <dbReference type="ChEBI" id="CHEBI:64076"/>
    </ligand>
</feature>
<comment type="function">
    <text evidence="17">Catalyzes the dehydration of the S-form of NAD(P)HX at the expense of ADP, which is converted to AMP. Together with NAD(P)HX epimerase, which catalyzes the epimerization of the S- and R-forms, the enzyme allows the repair of both epimers of NAD(P)HX, a damaged form of NAD(P)H that is a result of enzymatic or heat-dependent hydration.</text>
</comment>
<comment type="catalytic activity">
    <reaction evidence="15 17 19">
        <text>(6S)-NADHX + ADP = AMP + phosphate + NADH + H(+)</text>
        <dbReference type="Rhea" id="RHEA:32223"/>
        <dbReference type="ChEBI" id="CHEBI:15378"/>
        <dbReference type="ChEBI" id="CHEBI:43474"/>
        <dbReference type="ChEBI" id="CHEBI:57945"/>
        <dbReference type="ChEBI" id="CHEBI:64074"/>
        <dbReference type="ChEBI" id="CHEBI:456215"/>
        <dbReference type="ChEBI" id="CHEBI:456216"/>
        <dbReference type="EC" id="4.2.1.136"/>
    </reaction>
</comment>
<dbReference type="CDD" id="cd01171">
    <property type="entry name" value="YXKO-related"/>
    <property type="match status" value="1"/>
</dbReference>
<dbReference type="EMBL" id="DXEM01000012">
    <property type="protein sequence ID" value="HIX67246.1"/>
    <property type="molecule type" value="Genomic_DNA"/>
</dbReference>
<reference evidence="22" key="1">
    <citation type="journal article" date="2021" name="PeerJ">
        <title>Extensive microbial diversity within the chicken gut microbiome revealed by metagenomics and culture.</title>
        <authorList>
            <person name="Gilroy R."/>
            <person name="Ravi A."/>
            <person name="Getino M."/>
            <person name="Pursley I."/>
            <person name="Horton D.L."/>
            <person name="Alikhan N.F."/>
            <person name="Baker D."/>
            <person name="Gharbi K."/>
            <person name="Hall N."/>
            <person name="Watson M."/>
            <person name="Adriaenssens E.M."/>
            <person name="Foster-Nyarko E."/>
            <person name="Jarju S."/>
            <person name="Secka A."/>
            <person name="Antonio M."/>
            <person name="Oren A."/>
            <person name="Chaudhuri R.R."/>
            <person name="La Ragione R."/>
            <person name="Hildebrand F."/>
            <person name="Pallen M.J."/>
        </authorList>
    </citation>
    <scope>NUCLEOTIDE SEQUENCE</scope>
    <source>
        <strain evidence="22">CHK191-13928</strain>
    </source>
</reference>
<dbReference type="PANTHER" id="PTHR12592:SF0">
    <property type="entry name" value="ATP-DEPENDENT (S)-NAD(P)H-HYDRATE DEHYDRATASE"/>
    <property type="match status" value="1"/>
</dbReference>
<dbReference type="Gene3D" id="3.40.1190.20">
    <property type="match status" value="1"/>
</dbReference>
<keyword evidence="9 18" id="KW-0630">Potassium</keyword>
<evidence type="ECO:0000256" key="7">
    <source>
        <dbReference type="ARBA" id="ARBA00022840"/>
    </source>
</evidence>
<feature type="domain" description="YjeF N-terminal" evidence="21">
    <location>
        <begin position="10"/>
        <end position="210"/>
    </location>
</feature>
<dbReference type="Gene3D" id="3.40.50.10260">
    <property type="entry name" value="YjeF N-terminal domain"/>
    <property type="match status" value="1"/>
</dbReference>
<keyword evidence="10 17" id="KW-0520">NAD</keyword>
<keyword evidence="7 17" id="KW-0067">ATP-binding</keyword>
<feature type="binding site" evidence="18">
    <location>
        <begin position="124"/>
        <end position="130"/>
    </location>
    <ligand>
        <name>(6S)-NADPHX</name>
        <dbReference type="ChEBI" id="CHEBI:64076"/>
    </ligand>
</feature>
<organism evidence="22 23">
    <name type="scientific">Candidatus Anaerostipes excrementavium</name>
    <dbReference type="NCBI Taxonomy" id="2838463"/>
    <lineage>
        <taxon>Bacteria</taxon>
        <taxon>Bacillati</taxon>
        <taxon>Bacillota</taxon>
        <taxon>Clostridia</taxon>
        <taxon>Lachnospirales</taxon>
        <taxon>Lachnospiraceae</taxon>
        <taxon>Anaerostipes</taxon>
    </lineage>
</organism>
<comment type="function">
    <text evidence="18">Catalyzes the epimerization of the S- and R-forms of NAD(P)HX, a damaged form of NAD(P)H that is a result of enzymatic or heat-dependent hydration. This is a prerequisite for the S-specific NAD(P)H-hydrate dehydratase to allow the repair of both epimers of NAD(P)HX.</text>
</comment>
<evidence type="ECO:0000256" key="4">
    <source>
        <dbReference type="ARBA" id="ARBA00009524"/>
    </source>
</evidence>
<keyword evidence="13" id="KW-0511">Multifunctional enzyme</keyword>
<dbReference type="InterPro" id="IPR000631">
    <property type="entry name" value="CARKD"/>
</dbReference>
<feature type="binding site" evidence="17">
    <location>
        <position position="310"/>
    </location>
    <ligand>
        <name>(6S)-NADPHX</name>
        <dbReference type="ChEBI" id="CHEBI:64076"/>
    </ligand>
</feature>
<comment type="similarity">
    <text evidence="4 19">In the C-terminal section; belongs to the NnrD/CARKD family.</text>
</comment>
<feature type="binding site" evidence="18">
    <location>
        <position position="59"/>
    </location>
    <ligand>
        <name>K(+)</name>
        <dbReference type="ChEBI" id="CHEBI:29103"/>
    </ligand>
</feature>
<dbReference type="SUPFAM" id="SSF53613">
    <property type="entry name" value="Ribokinase-like"/>
    <property type="match status" value="1"/>
</dbReference>
<evidence type="ECO:0000256" key="5">
    <source>
        <dbReference type="ARBA" id="ARBA00022723"/>
    </source>
</evidence>
<feature type="binding site" evidence="18">
    <location>
        <position position="135"/>
    </location>
    <ligand>
        <name>(6S)-NADPHX</name>
        <dbReference type="ChEBI" id="CHEBI:64076"/>
    </ligand>
</feature>
<evidence type="ECO:0000256" key="14">
    <source>
        <dbReference type="ARBA" id="ARBA00025153"/>
    </source>
</evidence>
<evidence type="ECO:0000256" key="2">
    <source>
        <dbReference type="ARBA" id="ARBA00000909"/>
    </source>
</evidence>